<dbReference type="InterPro" id="IPR027471">
    <property type="entry name" value="YbeD-like_sf"/>
</dbReference>
<organism evidence="1 2">
    <name type="scientific">Epilithonimonas lactis</name>
    <dbReference type="NCBI Taxonomy" id="421072"/>
    <lineage>
        <taxon>Bacteria</taxon>
        <taxon>Pseudomonadati</taxon>
        <taxon>Bacteroidota</taxon>
        <taxon>Flavobacteriia</taxon>
        <taxon>Flavobacteriales</taxon>
        <taxon>Weeksellaceae</taxon>
        <taxon>Chryseobacterium group</taxon>
        <taxon>Epilithonimonas</taxon>
    </lineage>
</organism>
<evidence type="ECO:0008006" key="3">
    <source>
        <dbReference type="Google" id="ProtNLM"/>
    </source>
</evidence>
<dbReference type="RefSeq" id="WP_034966599.1">
    <property type="nucleotide sequence ID" value="NZ_FOFI01000001.1"/>
</dbReference>
<dbReference type="Proteomes" id="UP000028623">
    <property type="component" value="Unassembled WGS sequence"/>
</dbReference>
<reference evidence="1 2" key="1">
    <citation type="submission" date="2014-07" db="EMBL/GenBank/DDBJ databases">
        <title>Epilithonimonas lactis LMG 22401 Genome.</title>
        <authorList>
            <person name="Pipes S.E."/>
            <person name="Stropko S.J."/>
        </authorList>
    </citation>
    <scope>NUCLEOTIDE SEQUENCE [LARGE SCALE GENOMIC DNA]</scope>
    <source>
        <strain evidence="1 2">LMG 24401</strain>
    </source>
</reference>
<dbReference type="Gene3D" id="3.30.70.260">
    <property type="match status" value="1"/>
</dbReference>
<dbReference type="SUPFAM" id="SSF117991">
    <property type="entry name" value="YbeD/HP0495-like"/>
    <property type="match status" value="1"/>
</dbReference>
<dbReference type="EMBL" id="JPLY01000004">
    <property type="protein sequence ID" value="KFC21194.1"/>
    <property type="molecule type" value="Genomic_DNA"/>
</dbReference>
<dbReference type="InterPro" id="IPR007454">
    <property type="entry name" value="UPF0250_YbeD-like"/>
</dbReference>
<evidence type="ECO:0000313" key="2">
    <source>
        <dbReference type="Proteomes" id="UP000028623"/>
    </source>
</evidence>
<keyword evidence="2" id="KW-1185">Reference proteome</keyword>
<proteinExistence type="predicted"/>
<comment type="caution">
    <text evidence="1">The sequence shown here is derived from an EMBL/GenBank/DDBJ whole genome shotgun (WGS) entry which is preliminary data.</text>
</comment>
<evidence type="ECO:0000313" key="1">
    <source>
        <dbReference type="EMBL" id="KFC21194.1"/>
    </source>
</evidence>
<dbReference type="eggNOG" id="COG2921">
    <property type="taxonomic scope" value="Bacteria"/>
</dbReference>
<gene>
    <name evidence="1" type="ORF">IO89_13395</name>
</gene>
<protein>
    <recommendedName>
        <fullName evidence="3">DUF493 domain-containing protein</fullName>
    </recommendedName>
</protein>
<dbReference type="OrthoDB" id="5616097at2"/>
<dbReference type="AlphaFoldDB" id="A0A085BFE9"/>
<accession>A0A085BFE9</accession>
<sequence>MADIVETNHNNPEEFYKSLKEKLESQHNFPEEYLFKFIVPGDSEKITEILRVFDGLKYTLSNRESSKGKYTSVSLQCFVMDADQVIDIYQKVAKIENVMML</sequence>
<name>A0A085BFE9_9FLAO</name>
<dbReference type="STRING" id="421072.SAMN04488097_0578"/>
<dbReference type="Pfam" id="PF04359">
    <property type="entry name" value="DUF493"/>
    <property type="match status" value="1"/>
</dbReference>